<sequence length="324" mass="33682">MLPNSAQSPLASEHELSSTAIGVDIGGTKVAVGVLQGESIVCKKTFPTPRDGWCSVLDEVTAQVRHLQLEFPESVGLGVGMPGRLKEGNQEVLFANNIFDFEHVPVVEFLSQALTLPVVLENDAKAAALAENRIGAARGASSSVYITVSTGIGSGIILDGKIWRGFNGIAGELGHVMALPCGPLAGSAIPGALEAVASGSAIARDASFAFSSSVTTPEVFKLAKSGNSKAKKIVDNAIRFIGTAIADIQKFLDPEVFVIGGGVTEAGPYFLDLVQHYADEYTAGFANVSIRKAQLGIDAGMIGAALLAKECFYRNQDTKEGSGG</sequence>
<dbReference type="OrthoDB" id="9810372at2"/>
<keyword evidence="1" id="KW-0808">Transferase</keyword>
<dbReference type="EMBL" id="FWWU01000005">
    <property type="protein sequence ID" value="SMB81742.1"/>
    <property type="molecule type" value="Genomic_DNA"/>
</dbReference>
<organism evidence="1 2">
    <name type="scientific">Deinococcus hopiensis KR-140</name>
    <dbReference type="NCBI Taxonomy" id="695939"/>
    <lineage>
        <taxon>Bacteria</taxon>
        <taxon>Thermotogati</taxon>
        <taxon>Deinococcota</taxon>
        <taxon>Deinococci</taxon>
        <taxon>Deinococcales</taxon>
        <taxon>Deinococcaceae</taxon>
        <taxon>Deinococcus</taxon>
    </lineage>
</organism>
<dbReference type="STRING" id="695939.SAMN00790413_04701"/>
<reference evidence="1 2" key="1">
    <citation type="submission" date="2017-04" db="EMBL/GenBank/DDBJ databases">
        <authorList>
            <person name="Afonso C.L."/>
            <person name="Miller P.J."/>
            <person name="Scott M.A."/>
            <person name="Spackman E."/>
            <person name="Goraichik I."/>
            <person name="Dimitrov K.M."/>
            <person name="Suarez D.L."/>
            <person name="Swayne D.E."/>
        </authorList>
    </citation>
    <scope>NUCLEOTIDE SEQUENCE [LARGE SCALE GENOMIC DNA]</scope>
    <source>
        <strain evidence="1 2">KR-140</strain>
    </source>
</reference>
<dbReference type="RefSeq" id="WP_084046029.1">
    <property type="nucleotide sequence ID" value="NZ_FWWU01000005.1"/>
</dbReference>
<protein>
    <submittedName>
        <fullName evidence="1">Glucokinase</fullName>
    </submittedName>
</protein>
<proteinExistence type="predicted"/>
<dbReference type="SUPFAM" id="SSF53067">
    <property type="entry name" value="Actin-like ATPase domain"/>
    <property type="match status" value="1"/>
</dbReference>
<keyword evidence="1" id="KW-0418">Kinase</keyword>
<dbReference type="InterPro" id="IPR049874">
    <property type="entry name" value="ROK_cs"/>
</dbReference>
<dbReference type="PANTHER" id="PTHR18964">
    <property type="entry name" value="ROK (REPRESSOR, ORF, KINASE) FAMILY"/>
    <property type="match status" value="1"/>
</dbReference>
<name>A0A1W1UKZ3_9DEIO</name>
<accession>A0A1W1UKZ3</accession>
<dbReference type="PANTHER" id="PTHR18964:SF173">
    <property type="entry name" value="GLUCOKINASE"/>
    <property type="match status" value="1"/>
</dbReference>
<dbReference type="Proteomes" id="UP000192582">
    <property type="component" value="Unassembled WGS sequence"/>
</dbReference>
<dbReference type="Gene3D" id="3.30.420.40">
    <property type="match status" value="2"/>
</dbReference>
<evidence type="ECO:0000313" key="2">
    <source>
        <dbReference type="Proteomes" id="UP000192582"/>
    </source>
</evidence>
<evidence type="ECO:0000313" key="1">
    <source>
        <dbReference type="EMBL" id="SMB81742.1"/>
    </source>
</evidence>
<dbReference type="GO" id="GO:0016301">
    <property type="term" value="F:kinase activity"/>
    <property type="evidence" value="ECO:0007669"/>
    <property type="project" value="UniProtKB-KW"/>
</dbReference>
<dbReference type="Pfam" id="PF00480">
    <property type="entry name" value="ROK"/>
    <property type="match status" value="1"/>
</dbReference>
<keyword evidence="2" id="KW-1185">Reference proteome</keyword>
<dbReference type="AlphaFoldDB" id="A0A1W1UKZ3"/>
<gene>
    <name evidence="1" type="ORF">SAMN00790413_04701</name>
</gene>
<dbReference type="InterPro" id="IPR000600">
    <property type="entry name" value="ROK"/>
</dbReference>
<dbReference type="PROSITE" id="PS01125">
    <property type="entry name" value="ROK"/>
    <property type="match status" value="1"/>
</dbReference>
<dbReference type="InterPro" id="IPR043129">
    <property type="entry name" value="ATPase_NBD"/>
</dbReference>